<name>A0A212KIA0_9FIRM</name>
<dbReference type="PANTHER" id="PTHR38459">
    <property type="entry name" value="PROPHAGE BACTOPRENOL-LINKED GLUCOSE TRANSLOCASE HOMOLOG"/>
    <property type="match status" value="1"/>
</dbReference>
<comment type="subcellular location">
    <subcellularLocation>
        <location evidence="1">Membrane</location>
        <topology evidence="1">Multi-pass membrane protein</topology>
    </subcellularLocation>
</comment>
<dbReference type="EMBL" id="FLUN01000001">
    <property type="protein sequence ID" value="SBW11358.1"/>
    <property type="molecule type" value="Genomic_DNA"/>
</dbReference>
<evidence type="ECO:0000256" key="4">
    <source>
        <dbReference type="ARBA" id="ARBA00022989"/>
    </source>
</evidence>
<dbReference type="InterPro" id="IPR007267">
    <property type="entry name" value="GtrA_DPMS_TM"/>
</dbReference>
<protein>
    <submittedName>
        <fullName evidence="8">GtrA-like protein</fullName>
    </submittedName>
</protein>
<comment type="similarity">
    <text evidence="2">Belongs to the GtrA family.</text>
</comment>
<evidence type="ECO:0000256" key="1">
    <source>
        <dbReference type="ARBA" id="ARBA00004141"/>
    </source>
</evidence>
<dbReference type="PANTHER" id="PTHR38459:SF1">
    <property type="entry name" value="PROPHAGE BACTOPRENOL-LINKED GLUCOSE TRANSLOCASE HOMOLOG"/>
    <property type="match status" value="1"/>
</dbReference>
<evidence type="ECO:0000256" key="5">
    <source>
        <dbReference type="ARBA" id="ARBA00023136"/>
    </source>
</evidence>
<dbReference type="Pfam" id="PF04138">
    <property type="entry name" value="GtrA_DPMS_TM"/>
    <property type="match status" value="1"/>
</dbReference>
<sequence length="149" mass="17103">MKKKLRYLIEVFDVRKFIKFGMIGVLNTLVDVAVFAIALRVLCAAAGYDSNAADLPLWLTAVAQAISFVTASLNSFLWNKRWTFEKKNRVTRQEAVRFIVTNVGYYLVSLFLIRSVASLFHVSDKIAKLPATCCMILYNYLMNKFWVFK</sequence>
<dbReference type="GO" id="GO:0000271">
    <property type="term" value="P:polysaccharide biosynthetic process"/>
    <property type="evidence" value="ECO:0007669"/>
    <property type="project" value="InterPro"/>
</dbReference>
<dbReference type="GO" id="GO:0005886">
    <property type="term" value="C:plasma membrane"/>
    <property type="evidence" value="ECO:0007669"/>
    <property type="project" value="TreeGrafter"/>
</dbReference>
<evidence type="ECO:0000313" key="8">
    <source>
        <dbReference type="EMBL" id="SBW11358.1"/>
    </source>
</evidence>
<evidence type="ECO:0000256" key="3">
    <source>
        <dbReference type="ARBA" id="ARBA00022692"/>
    </source>
</evidence>
<keyword evidence="5 6" id="KW-0472">Membrane</keyword>
<accession>A0A212KIA0</accession>
<proteinExistence type="inferred from homology"/>
<feature type="transmembrane region" description="Helical" evidence="6">
    <location>
        <begin position="57"/>
        <end position="77"/>
    </location>
</feature>
<dbReference type="AlphaFoldDB" id="A0A212KIA0"/>
<evidence type="ECO:0000256" key="6">
    <source>
        <dbReference type="SAM" id="Phobius"/>
    </source>
</evidence>
<feature type="transmembrane region" description="Helical" evidence="6">
    <location>
        <begin position="20"/>
        <end position="42"/>
    </location>
</feature>
<keyword evidence="3 6" id="KW-0812">Transmembrane</keyword>
<evidence type="ECO:0000256" key="2">
    <source>
        <dbReference type="ARBA" id="ARBA00009399"/>
    </source>
</evidence>
<feature type="transmembrane region" description="Helical" evidence="6">
    <location>
        <begin position="98"/>
        <end position="120"/>
    </location>
</feature>
<evidence type="ECO:0000259" key="7">
    <source>
        <dbReference type="Pfam" id="PF04138"/>
    </source>
</evidence>
<feature type="domain" description="GtrA/DPMS transmembrane" evidence="7">
    <location>
        <begin position="19"/>
        <end position="148"/>
    </location>
</feature>
<organism evidence="8">
    <name type="scientific">uncultured Eubacteriales bacterium</name>
    <dbReference type="NCBI Taxonomy" id="172733"/>
    <lineage>
        <taxon>Bacteria</taxon>
        <taxon>Bacillati</taxon>
        <taxon>Bacillota</taxon>
        <taxon>Clostridia</taxon>
        <taxon>Eubacteriales</taxon>
        <taxon>environmental samples</taxon>
    </lineage>
</organism>
<reference evidence="8" key="1">
    <citation type="submission" date="2016-04" db="EMBL/GenBank/DDBJ databases">
        <authorList>
            <person name="Evans L.H."/>
            <person name="Alamgir A."/>
            <person name="Owens N."/>
            <person name="Weber N.D."/>
            <person name="Virtaneva K."/>
            <person name="Barbian K."/>
            <person name="Babar A."/>
            <person name="Rosenke K."/>
        </authorList>
    </citation>
    <scope>NUCLEOTIDE SEQUENCE</scope>
    <source>
        <strain evidence="8">86</strain>
    </source>
</reference>
<dbReference type="InterPro" id="IPR051401">
    <property type="entry name" value="GtrA_CellWall_Glycosyl"/>
</dbReference>
<gene>
    <name evidence="8" type="ORF">KL86CLO1_13248</name>
</gene>
<keyword evidence="4 6" id="KW-1133">Transmembrane helix</keyword>